<evidence type="ECO:0000259" key="3">
    <source>
        <dbReference type="PROSITE" id="PS51782"/>
    </source>
</evidence>
<dbReference type="PANTHER" id="PTHR46066">
    <property type="entry name" value="CHITINASE DOMAIN-CONTAINING PROTEIN 1 FAMILY MEMBER"/>
    <property type="match status" value="1"/>
</dbReference>
<dbReference type="GO" id="GO:0070492">
    <property type="term" value="F:oligosaccharide binding"/>
    <property type="evidence" value="ECO:0007669"/>
    <property type="project" value="TreeGrafter"/>
</dbReference>
<dbReference type="PANTHER" id="PTHR46066:SF2">
    <property type="entry name" value="CHITINASE DOMAIN-CONTAINING PROTEIN 1"/>
    <property type="match status" value="1"/>
</dbReference>
<dbReference type="EMBL" id="FORR01000005">
    <property type="protein sequence ID" value="SFJ16196.1"/>
    <property type="molecule type" value="Genomic_DNA"/>
</dbReference>
<evidence type="ECO:0000259" key="4">
    <source>
        <dbReference type="PROSITE" id="PS51910"/>
    </source>
</evidence>
<dbReference type="STRING" id="46223.SAMN05421852_10580"/>
<dbReference type="InterPro" id="IPR011583">
    <property type="entry name" value="Chitinase_II/V-like_cat"/>
</dbReference>
<feature type="domain" description="GH18" evidence="4">
    <location>
        <begin position="103"/>
        <end position="425"/>
    </location>
</feature>
<dbReference type="InterPro" id="IPR029070">
    <property type="entry name" value="Chitinase_insertion_sf"/>
</dbReference>
<dbReference type="Gene3D" id="3.20.20.80">
    <property type="entry name" value="Glycosidases"/>
    <property type="match status" value="1"/>
</dbReference>
<dbReference type="InterPro" id="IPR018392">
    <property type="entry name" value="LysM"/>
</dbReference>
<evidence type="ECO:0000256" key="2">
    <source>
        <dbReference type="ARBA" id="ARBA00023295"/>
    </source>
</evidence>
<feature type="domain" description="LysM" evidence="3">
    <location>
        <begin position="2"/>
        <end position="46"/>
    </location>
</feature>
<dbReference type="GO" id="GO:0008061">
    <property type="term" value="F:chitin binding"/>
    <property type="evidence" value="ECO:0007669"/>
    <property type="project" value="InterPro"/>
</dbReference>
<proteinExistence type="predicted"/>
<dbReference type="SMART" id="SM00636">
    <property type="entry name" value="Glyco_18"/>
    <property type="match status" value="1"/>
</dbReference>
<dbReference type="Pfam" id="PF01476">
    <property type="entry name" value="LysM"/>
    <property type="match status" value="2"/>
</dbReference>
<dbReference type="InterPro" id="IPR017853">
    <property type="entry name" value="GH"/>
</dbReference>
<dbReference type="SUPFAM" id="SSF51445">
    <property type="entry name" value="(Trans)glycosidases"/>
    <property type="match status" value="1"/>
</dbReference>
<feature type="domain" description="LysM" evidence="3">
    <location>
        <begin position="51"/>
        <end position="95"/>
    </location>
</feature>
<dbReference type="AlphaFoldDB" id="A0A1I3P575"/>
<dbReference type="Pfam" id="PF00704">
    <property type="entry name" value="Glyco_hydro_18"/>
    <property type="match status" value="1"/>
</dbReference>
<dbReference type="SMART" id="SM00257">
    <property type="entry name" value="LysM"/>
    <property type="match status" value="2"/>
</dbReference>
<dbReference type="RefSeq" id="WP_093229134.1">
    <property type="nucleotide sequence ID" value="NZ_FORR01000005.1"/>
</dbReference>
<dbReference type="Proteomes" id="UP000199545">
    <property type="component" value="Unassembled WGS sequence"/>
</dbReference>
<dbReference type="CDD" id="cd00118">
    <property type="entry name" value="LysM"/>
    <property type="match status" value="2"/>
</dbReference>
<organism evidence="5 6">
    <name type="scientific">Thermoflavimicrobium dichotomicum</name>
    <dbReference type="NCBI Taxonomy" id="46223"/>
    <lineage>
        <taxon>Bacteria</taxon>
        <taxon>Bacillati</taxon>
        <taxon>Bacillota</taxon>
        <taxon>Bacilli</taxon>
        <taxon>Bacillales</taxon>
        <taxon>Thermoactinomycetaceae</taxon>
        <taxon>Thermoflavimicrobium</taxon>
    </lineage>
</organism>
<name>A0A1I3P575_9BACL</name>
<dbReference type="GO" id="GO:0005975">
    <property type="term" value="P:carbohydrate metabolic process"/>
    <property type="evidence" value="ECO:0007669"/>
    <property type="project" value="InterPro"/>
</dbReference>
<dbReference type="SUPFAM" id="SSF54106">
    <property type="entry name" value="LysM domain"/>
    <property type="match status" value="2"/>
</dbReference>
<keyword evidence="6" id="KW-1185">Reference proteome</keyword>
<evidence type="ECO:0000256" key="1">
    <source>
        <dbReference type="ARBA" id="ARBA00022801"/>
    </source>
</evidence>
<keyword evidence="1" id="KW-0378">Hydrolase</keyword>
<evidence type="ECO:0000313" key="5">
    <source>
        <dbReference type="EMBL" id="SFJ16196.1"/>
    </source>
</evidence>
<dbReference type="OrthoDB" id="9769314at2"/>
<dbReference type="GO" id="GO:0012505">
    <property type="term" value="C:endomembrane system"/>
    <property type="evidence" value="ECO:0007669"/>
    <property type="project" value="TreeGrafter"/>
</dbReference>
<dbReference type="Gene3D" id="3.10.350.10">
    <property type="entry name" value="LysM domain"/>
    <property type="match status" value="2"/>
</dbReference>
<dbReference type="InterPro" id="IPR036779">
    <property type="entry name" value="LysM_dom_sf"/>
</dbReference>
<dbReference type="PROSITE" id="PS51782">
    <property type="entry name" value="LYSM"/>
    <property type="match status" value="2"/>
</dbReference>
<gene>
    <name evidence="5" type="ORF">SAMN05421852_10580</name>
</gene>
<dbReference type="InterPro" id="IPR041704">
    <property type="entry name" value="CFLE_GH18"/>
</dbReference>
<keyword evidence="2" id="KW-0326">Glycosidase</keyword>
<dbReference type="PROSITE" id="PS51910">
    <property type="entry name" value="GH18_2"/>
    <property type="match status" value="1"/>
</dbReference>
<dbReference type="InterPro" id="IPR001223">
    <property type="entry name" value="Glyco_hydro18_cat"/>
</dbReference>
<evidence type="ECO:0000313" key="6">
    <source>
        <dbReference type="Proteomes" id="UP000199545"/>
    </source>
</evidence>
<dbReference type="CDD" id="cd02874">
    <property type="entry name" value="GH18_CFLE_spore_hydrolase"/>
    <property type="match status" value="1"/>
</dbReference>
<accession>A0A1I3P575</accession>
<reference evidence="5 6" key="1">
    <citation type="submission" date="2016-10" db="EMBL/GenBank/DDBJ databases">
        <authorList>
            <person name="de Groot N.N."/>
        </authorList>
    </citation>
    <scope>NUCLEOTIDE SEQUENCE [LARGE SCALE GENOMIC DNA]</scope>
    <source>
        <strain evidence="5 6">DSM 44778</strain>
    </source>
</reference>
<protein>
    <submittedName>
        <fullName evidence="5">Spore germination protein</fullName>
    </submittedName>
</protein>
<dbReference type="Gene3D" id="3.10.50.10">
    <property type="match status" value="1"/>
</dbReference>
<dbReference type="GO" id="GO:0016798">
    <property type="term" value="F:hydrolase activity, acting on glycosyl bonds"/>
    <property type="evidence" value="ECO:0007669"/>
    <property type="project" value="UniProtKB-KW"/>
</dbReference>
<sequence>MQIHVVQSGETVWTISRRYGVSANQIARANQLPNPNVLVIGQSLVIPTPDRIHVVQPGESLWVIAQRYGTNVQTIMQENRITNPSMIDSGQVLRIPQRPKTNIEVNAYVTTMGEQGRALVRDTGQHLTYVSPFSYQMRPDGSLTPLNDSAVLEAARAEDVAPLMVVTNIDGKGAFSSELVHAVLSSPEARERLITNILETLRNKGYRGINYDLEYVPEIDRELYNQLLRRTVERLRPEGYLTSSAVAPKTRADQEGLLYEAHDYAAHGQILDFVILMTYEWGWAGGPPLAVSPIYEVRKVLDYAVTAIPRNKILMSIPLYGRDWTLPFVRGGRPAATLSPQEMISRAIRYRASIQYDYRAQAPFFHYFDEQRREHEVWFEDARSIQAKFNLVKEYGIRGISYWTLGFPFPQNWLLLEDNFRVRKL</sequence>